<evidence type="ECO:0000259" key="2">
    <source>
        <dbReference type="PROSITE" id="PS50076"/>
    </source>
</evidence>
<dbReference type="PANTHER" id="PTHR24074">
    <property type="entry name" value="CO-CHAPERONE PROTEIN DJLA"/>
    <property type="match status" value="1"/>
</dbReference>
<evidence type="ECO:0000256" key="1">
    <source>
        <dbReference type="SAM" id="MobiDB-lite"/>
    </source>
</evidence>
<dbReference type="InterPro" id="IPR050817">
    <property type="entry name" value="DjlA_DnaK_co-chaperone"/>
</dbReference>
<feature type="compositionally biased region" description="Basic and acidic residues" evidence="1">
    <location>
        <begin position="36"/>
        <end position="59"/>
    </location>
</feature>
<evidence type="ECO:0000313" key="3">
    <source>
        <dbReference type="EMBL" id="KAF1949767.1"/>
    </source>
</evidence>
<dbReference type="Proteomes" id="UP000800035">
    <property type="component" value="Unassembled WGS sequence"/>
</dbReference>
<dbReference type="PROSITE" id="PS00636">
    <property type="entry name" value="DNAJ_1"/>
    <property type="match status" value="1"/>
</dbReference>
<dbReference type="InterPro" id="IPR018253">
    <property type="entry name" value="DnaJ_domain_CS"/>
</dbReference>
<accession>A0A6A5TLE5</accession>
<proteinExistence type="predicted"/>
<feature type="compositionally biased region" description="Basic and acidic residues" evidence="1">
    <location>
        <begin position="114"/>
        <end position="165"/>
    </location>
</feature>
<dbReference type="InterPro" id="IPR001623">
    <property type="entry name" value="DnaJ_domain"/>
</dbReference>
<evidence type="ECO:0000313" key="4">
    <source>
        <dbReference type="Proteomes" id="UP000800035"/>
    </source>
</evidence>
<keyword evidence="4" id="KW-1185">Reference proteome</keyword>
<dbReference type="SMART" id="SM00271">
    <property type="entry name" value="DnaJ"/>
    <property type="match status" value="1"/>
</dbReference>
<dbReference type="AlphaFoldDB" id="A0A6A5TLE5"/>
<feature type="compositionally biased region" description="Low complexity" evidence="1">
    <location>
        <begin position="101"/>
        <end position="112"/>
    </location>
</feature>
<dbReference type="CDD" id="cd06257">
    <property type="entry name" value="DnaJ"/>
    <property type="match status" value="1"/>
</dbReference>
<reference evidence="3" key="1">
    <citation type="journal article" date="2020" name="Stud. Mycol.">
        <title>101 Dothideomycetes genomes: a test case for predicting lifestyles and emergence of pathogens.</title>
        <authorList>
            <person name="Haridas S."/>
            <person name="Albert R."/>
            <person name="Binder M."/>
            <person name="Bloem J."/>
            <person name="Labutti K."/>
            <person name="Salamov A."/>
            <person name="Andreopoulos B."/>
            <person name="Baker S."/>
            <person name="Barry K."/>
            <person name="Bills G."/>
            <person name="Bluhm B."/>
            <person name="Cannon C."/>
            <person name="Castanera R."/>
            <person name="Culley D."/>
            <person name="Daum C."/>
            <person name="Ezra D."/>
            <person name="Gonzalez J."/>
            <person name="Henrissat B."/>
            <person name="Kuo A."/>
            <person name="Liang C."/>
            <person name="Lipzen A."/>
            <person name="Lutzoni F."/>
            <person name="Magnuson J."/>
            <person name="Mondo S."/>
            <person name="Nolan M."/>
            <person name="Ohm R."/>
            <person name="Pangilinan J."/>
            <person name="Park H.-J."/>
            <person name="Ramirez L."/>
            <person name="Alfaro M."/>
            <person name="Sun H."/>
            <person name="Tritt A."/>
            <person name="Yoshinaga Y."/>
            <person name="Zwiers L.-H."/>
            <person name="Turgeon B."/>
            <person name="Goodwin S."/>
            <person name="Spatafora J."/>
            <person name="Crous P."/>
            <person name="Grigoriev I."/>
        </authorList>
    </citation>
    <scope>NUCLEOTIDE SEQUENCE</scope>
    <source>
        <strain evidence="3">CBS 675.92</strain>
    </source>
</reference>
<dbReference type="EMBL" id="ML977032">
    <property type="protein sequence ID" value="KAF1949767.1"/>
    <property type="molecule type" value="Genomic_DNA"/>
</dbReference>
<gene>
    <name evidence="3" type="ORF">CC80DRAFT_510252</name>
</gene>
<dbReference type="SUPFAM" id="SSF46565">
    <property type="entry name" value="Chaperone J-domain"/>
    <property type="match status" value="1"/>
</dbReference>
<dbReference type="Gene3D" id="1.10.287.110">
    <property type="entry name" value="DnaJ domain"/>
    <property type="match status" value="1"/>
</dbReference>
<dbReference type="PROSITE" id="PS50076">
    <property type="entry name" value="DNAJ_2"/>
    <property type="match status" value="1"/>
</dbReference>
<dbReference type="Pfam" id="PF00226">
    <property type="entry name" value="DnaJ"/>
    <property type="match status" value="1"/>
</dbReference>
<dbReference type="PRINTS" id="PR00625">
    <property type="entry name" value="JDOMAIN"/>
</dbReference>
<feature type="domain" description="J" evidence="2">
    <location>
        <begin position="9"/>
        <end position="75"/>
    </location>
</feature>
<feature type="region of interest" description="Disordered" evidence="1">
    <location>
        <begin position="34"/>
        <end position="192"/>
    </location>
</feature>
<sequence>MYSSMAFLDHYATLGIAATASAEDIKKAFRKLAIQHHPDKKGPDDSGDSSEFRKAREAYDILNNPDSRRLYDSQYVKFRQQNTSRGKTERDPPPPNPKPQAQPWAHPWAPKQRSQFEKESEYQGRTSDWAKGKWKQHEEPARPSDNTEGHTFTTEEFREYMREDLSPGFNDFLKPMPKGWAQKPPQRPTQAP</sequence>
<name>A0A6A5TLE5_9PLEO</name>
<protein>
    <submittedName>
        <fullName evidence="3">DnaJ-domain-containing protein</fullName>
    </submittedName>
</protein>
<dbReference type="InterPro" id="IPR036869">
    <property type="entry name" value="J_dom_sf"/>
</dbReference>
<organism evidence="3 4">
    <name type="scientific">Byssothecium circinans</name>
    <dbReference type="NCBI Taxonomy" id="147558"/>
    <lineage>
        <taxon>Eukaryota</taxon>
        <taxon>Fungi</taxon>
        <taxon>Dikarya</taxon>
        <taxon>Ascomycota</taxon>
        <taxon>Pezizomycotina</taxon>
        <taxon>Dothideomycetes</taxon>
        <taxon>Pleosporomycetidae</taxon>
        <taxon>Pleosporales</taxon>
        <taxon>Massarineae</taxon>
        <taxon>Massarinaceae</taxon>
        <taxon>Byssothecium</taxon>
    </lineage>
</organism>
<dbReference type="OrthoDB" id="10250354at2759"/>